<dbReference type="AlphaFoldDB" id="A0A0C3FS71"/>
<keyword evidence="3" id="KW-1185">Reference proteome</keyword>
<keyword evidence="1" id="KW-0732">Signal</keyword>
<dbReference type="HOGENOM" id="CLU_3051149_0_0_1"/>
<gene>
    <name evidence="2" type="ORF">PILCRDRAFT_293001</name>
</gene>
<proteinExistence type="predicted"/>
<dbReference type="Proteomes" id="UP000054166">
    <property type="component" value="Unassembled WGS sequence"/>
</dbReference>
<reference evidence="3" key="2">
    <citation type="submission" date="2015-01" db="EMBL/GenBank/DDBJ databases">
        <title>Evolutionary Origins and Diversification of the Mycorrhizal Mutualists.</title>
        <authorList>
            <consortium name="DOE Joint Genome Institute"/>
            <consortium name="Mycorrhizal Genomics Consortium"/>
            <person name="Kohler A."/>
            <person name="Kuo A."/>
            <person name="Nagy L.G."/>
            <person name="Floudas D."/>
            <person name="Copeland A."/>
            <person name="Barry K.W."/>
            <person name="Cichocki N."/>
            <person name="Veneault-Fourrey C."/>
            <person name="LaButti K."/>
            <person name="Lindquist E.A."/>
            <person name="Lipzen A."/>
            <person name="Lundell T."/>
            <person name="Morin E."/>
            <person name="Murat C."/>
            <person name="Riley R."/>
            <person name="Ohm R."/>
            <person name="Sun H."/>
            <person name="Tunlid A."/>
            <person name="Henrissat B."/>
            <person name="Grigoriev I.V."/>
            <person name="Hibbett D.S."/>
            <person name="Martin F."/>
        </authorList>
    </citation>
    <scope>NUCLEOTIDE SEQUENCE [LARGE SCALE GENOMIC DNA]</scope>
    <source>
        <strain evidence="3">F 1598</strain>
    </source>
</reference>
<evidence type="ECO:0000313" key="2">
    <source>
        <dbReference type="EMBL" id="KIM86945.1"/>
    </source>
</evidence>
<sequence>MWFKLNLLSSGWCCCSSKILLLKLQPEPTAFGFQTSQARPKALSDCHQGRLNSA</sequence>
<organism evidence="2 3">
    <name type="scientific">Piloderma croceum (strain F 1598)</name>
    <dbReference type="NCBI Taxonomy" id="765440"/>
    <lineage>
        <taxon>Eukaryota</taxon>
        <taxon>Fungi</taxon>
        <taxon>Dikarya</taxon>
        <taxon>Basidiomycota</taxon>
        <taxon>Agaricomycotina</taxon>
        <taxon>Agaricomycetes</taxon>
        <taxon>Agaricomycetidae</taxon>
        <taxon>Atheliales</taxon>
        <taxon>Atheliaceae</taxon>
        <taxon>Piloderma</taxon>
    </lineage>
</organism>
<name>A0A0C3FS71_PILCF</name>
<evidence type="ECO:0000313" key="3">
    <source>
        <dbReference type="Proteomes" id="UP000054166"/>
    </source>
</evidence>
<feature type="chain" id="PRO_5002174462" evidence="1">
    <location>
        <begin position="18"/>
        <end position="54"/>
    </location>
</feature>
<reference evidence="2 3" key="1">
    <citation type="submission" date="2014-04" db="EMBL/GenBank/DDBJ databases">
        <authorList>
            <consortium name="DOE Joint Genome Institute"/>
            <person name="Kuo A."/>
            <person name="Tarkka M."/>
            <person name="Buscot F."/>
            <person name="Kohler A."/>
            <person name="Nagy L.G."/>
            <person name="Floudas D."/>
            <person name="Copeland A."/>
            <person name="Barry K.W."/>
            <person name="Cichocki N."/>
            <person name="Veneault-Fourrey C."/>
            <person name="LaButti K."/>
            <person name="Lindquist E.A."/>
            <person name="Lipzen A."/>
            <person name="Lundell T."/>
            <person name="Morin E."/>
            <person name="Murat C."/>
            <person name="Sun H."/>
            <person name="Tunlid A."/>
            <person name="Henrissat B."/>
            <person name="Grigoriev I.V."/>
            <person name="Hibbett D.S."/>
            <person name="Martin F."/>
            <person name="Nordberg H.P."/>
            <person name="Cantor M.N."/>
            <person name="Hua S.X."/>
        </authorList>
    </citation>
    <scope>NUCLEOTIDE SEQUENCE [LARGE SCALE GENOMIC DNA]</scope>
    <source>
        <strain evidence="2 3">F 1598</strain>
    </source>
</reference>
<accession>A0A0C3FS71</accession>
<evidence type="ECO:0000256" key="1">
    <source>
        <dbReference type="SAM" id="SignalP"/>
    </source>
</evidence>
<dbReference type="EMBL" id="KN832980">
    <property type="protein sequence ID" value="KIM86945.1"/>
    <property type="molecule type" value="Genomic_DNA"/>
</dbReference>
<dbReference type="InParanoid" id="A0A0C3FS71"/>
<protein>
    <submittedName>
        <fullName evidence="2">Uncharacterized protein</fullName>
    </submittedName>
</protein>
<feature type="signal peptide" evidence="1">
    <location>
        <begin position="1"/>
        <end position="17"/>
    </location>
</feature>